<protein>
    <submittedName>
        <fullName evidence="2">6645_t:CDS:1</fullName>
    </submittedName>
</protein>
<feature type="domain" description="Pyridoxamine 5'-phosphate oxidase Alr4036 family FMN-binding" evidence="1">
    <location>
        <begin position="7"/>
        <end position="129"/>
    </location>
</feature>
<dbReference type="Pfam" id="PF12766">
    <property type="entry name" value="Pyridox_oxase_2"/>
    <property type="match status" value="1"/>
</dbReference>
<comment type="caution">
    <text evidence="2">The sequence shown here is derived from an EMBL/GenBank/DDBJ whole genome shotgun (WGS) entry which is preliminary data.</text>
</comment>
<proteinExistence type="predicted"/>
<dbReference type="OrthoDB" id="434253at2759"/>
<dbReference type="SUPFAM" id="SSF50475">
    <property type="entry name" value="FMN-binding split barrel"/>
    <property type="match status" value="1"/>
</dbReference>
<reference evidence="2" key="1">
    <citation type="submission" date="2021-06" db="EMBL/GenBank/DDBJ databases">
        <authorList>
            <person name="Kallberg Y."/>
            <person name="Tangrot J."/>
            <person name="Rosling A."/>
        </authorList>
    </citation>
    <scope>NUCLEOTIDE SEQUENCE</scope>
    <source>
        <strain evidence="2">CL551</strain>
    </source>
</reference>
<dbReference type="Proteomes" id="UP000789342">
    <property type="component" value="Unassembled WGS sequence"/>
</dbReference>
<name>A0A9N9HZT8_9GLOM</name>
<sequence>MTSSKISPWKETLKSIIAESIKETNLCPPMQLSTINLNVKRPANRSVMFRGFLGENQGNWEEERKMEEYLTEVTSSVLNPKFESDLLTITTDVRSTKVSQLLKNSEFEICWWFPSTGDQFRLSGNAYILPSPSNPLYKDFHSTNLLSPYLSQVIKFNWEQERMKYWYKCSSEIRATFLRPPPGQPILLEPGETEKQYLRQLNAISTDEEDKELVKQALENFGIVIFKVYFVDRVELYCENHKRTTWQLKKSDIGNDGEEEEWVERSVYP</sequence>
<gene>
    <name evidence="2" type="ORF">AMORRO_LOCUS12892</name>
</gene>
<evidence type="ECO:0000313" key="3">
    <source>
        <dbReference type="Proteomes" id="UP000789342"/>
    </source>
</evidence>
<dbReference type="PANTHER" id="PTHR28243">
    <property type="entry name" value="AGL049CP"/>
    <property type="match status" value="1"/>
</dbReference>
<dbReference type="AlphaFoldDB" id="A0A9N9HZT8"/>
<keyword evidence="3" id="KW-1185">Reference proteome</keyword>
<dbReference type="PANTHER" id="PTHR28243:SF1">
    <property type="entry name" value="PYRIDOXAMINE 5'-PHOSPHATE OXIDASE ALR4036 FAMILY FMN-BINDING DOMAIN-CONTAINING PROTEIN"/>
    <property type="match status" value="1"/>
</dbReference>
<dbReference type="EMBL" id="CAJVPV010020295">
    <property type="protein sequence ID" value="CAG8714222.1"/>
    <property type="molecule type" value="Genomic_DNA"/>
</dbReference>
<organism evidence="2 3">
    <name type="scientific">Acaulospora morrowiae</name>
    <dbReference type="NCBI Taxonomy" id="94023"/>
    <lineage>
        <taxon>Eukaryota</taxon>
        <taxon>Fungi</taxon>
        <taxon>Fungi incertae sedis</taxon>
        <taxon>Mucoromycota</taxon>
        <taxon>Glomeromycotina</taxon>
        <taxon>Glomeromycetes</taxon>
        <taxon>Diversisporales</taxon>
        <taxon>Acaulosporaceae</taxon>
        <taxon>Acaulospora</taxon>
    </lineage>
</organism>
<dbReference type="GO" id="GO:0010181">
    <property type="term" value="F:FMN binding"/>
    <property type="evidence" value="ECO:0007669"/>
    <property type="project" value="InterPro"/>
</dbReference>
<dbReference type="Gene3D" id="2.30.110.10">
    <property type="entry name" value="Electron Transport, Fmn-binding Protein, Chain A"/>
    <property type="match status" value="1"/>
</dbReference>
<accession>A0A9N9HZT8</accession>
<dbReference type="InterPro" id="IPR012349">
    <property type="entry name" value="Split_barrel_FMN-bd"/>
</dbReference>
<dbReference type="InterPro" id="IPR024624">
    <property type="entry name" value="Pyridox_Oxase_Alr4036_FMN-bd"/>
</dbReference>
<evidence type="ECO:0000313" key="2">
    <source>
        <dbReference type="EMBL" id="CAG8714222.1"/>
    </source>
</evidence>
<evidence type="ECO:0000259" key="1">
    <source>
        <dbReference type="Pfam" id="PF12766"/>
    </source>
</evidence>